<dbReference type="AlphaFoldDB" id="A0A0J6CTP5"/>
<dbReference type="PROSITE" id="PS51819">
    <property type="entry name" value="VOC"/>
    <property type="match status" value="1"/>
</dbReference>
<feature type="domain" description="VOC" evidence="1">
    <location>
        <begin position="4"/>
        <end position="118"/>
    </location>
</feature>
<dbReference type="STRING" id="157733.AB986_10755"/>
<dbReference type="EMBL" id="LELK01000004">
    <property type="protein sequence ID" value="KMM36450.1"/>
    <property type="molecule type" value="Genomic_DNA"/>
</dbReference>
<dbReference type="SUPFAM" id="SSF54593">
    <property type="entry name" value="Glyoxalase/Bleomycin resistance protein/Dihydroxybiphenyl dioxygenase"/>
    <property type="match status" value="1"/>
</dbReference>
<organism evidence="2 3">
    <name type="scientific">Guptibacillus hwajinpoensis</name>
    <dbReference type="NCBI Taxonomy" id="208199"/>
    <lineage>
        <taxon>Bacteria</taxon>
        <taxon>Bacillati</taxon>
        <taxon>Bacillota</taxon>
        <taxon>Bacilli</taxon>
        <taxon>Bacillales</taxon>
        <taxon>Guptibacillaceae</taxon>
        <taxon>Guptibacillus</taxon>
    </lineage>
</organism>
<dbReference type="InterPro" id="IPR029068">
    <property type="entry name" value="Glyas_Bleomycin-R_OHBP_Dase"/>
</dbReference>
<gene>
    <name evidence="2" type="ORF">AB986_10755</name>
</gene>
<evidence type="ECO:0000313" key="2">
    <source>
        <dbReference type="EMBL" id="KMM36450.1"/>
    </source>
</evidence>
<accession>A0A0J6CTP5</accession>
<dbReference type="InterPro" id="IPR004360">
    <property type="entry name" value="Glyas_Fos-R_dOase_dom"/>
</dbReference>
<proteinExistence type="predicted"/>
<dbReference type="OrthoDB" id="9804944at2"/>
<keyword evidence="3" id="KW-1185">Reference proteome</keyword>
<evidence type="ECO:0000313" key="3">
    <source>
        <dbReference type="Proteomes" id="UP000035996"/>
    </source>
</evidence>
<dbReference type="RefSeq" id="WP_048311163.1">
    <property type="nucleotide sequence ID" value="NZ_CP119526.1"/>
</dbReference>
<dbReference type="Proteomes" id="UP000035996">
    <property type="component" value="Unassembled WGS sequence"/>
</dbReference>
<reference evidence="2" key="1">
    <citation type="submission" date="2015-06" db="EMBL/GenBank/DDBJ databases">
        <authorList>
            <person name="Liu B."/>
            <person name="Wang J."/>
            <person name="Zhu Y."/>
            <person name="Liu G."/>
            <person name="Chen Q."/>
            <person name="Zheng C."/>
            <person name="Che J."/>
            <person name="Ge C."/>
            <person name="Shi H."/>
            <person name="Pan Z."/>
            <person name="Liu X."/>
        </authorList>
    </citation>
    <scope>NUCLEOTIDE SEQUENCE [LARGE SCALE GENOMIC DNA]</scope>
    <source>
        <strain evidence="2">DSM 16346</strain>
    </source>
</reference>
<dbReference type="CDD" id="cd06587">
    <property type="entry name" value="VOC"/>
    <property type="match status" value="1"/>
</dbReference>
<name>A0A0J6CTP5_9BACL</name>
<dbReference type="Pfam" id="PF00903">
    <property type="entry name" value="Glyoxalase"/>
    <property type="match status" value="1"/>
</dbReference>
<comment type="caution">
    <text evidence="2">The sequence shown here is derived from an EMBL/GenBank/DDBJ whole genome shotgun (WGS) entry which is preliminary data.</text>
</comment>
<evidence type="ECO:0000259" key="1">
    <source>
        <dbReference type="PROSITE" id="PS51819"/>
    </source>
</evidence>
<sequence>MINRVSQIGIPVQKMERAVQFYKEFLELQLLFETNTMAFFNCDGLRLLLSVSENETFANKSSIVYFEVDEIKTTYTRLQKNGVQFLSKPHVVAKMDDTETWMAFFQDSEQNTHAIISEVAFK</sequence>
<dbReference type="Gene3D" id="3.10.180.10">
    <property type="entry name" value="2,3-Dihydroxybiphenyl 1,2-Dioxygenase, domain 1"/>
    <property type="match status" value="1"/>
</dbReference>
<dbReference type="InterPro" id="IPR037523">
    <property type="entry name" value="VOC_core"/>
</dbReference>
<protein>
    <submittedName>
        <fullName evidence="2">Glyoxalase</fullName>
    </submittedName>
</protein>